<gene>
    <name evidence="2" type="ORF">D9753_06555</name>
</gene>
<keyword evidence="1" id="KW-1133">Transmembrane helix</keyword>
<dbReference type="RefSeq" id="WP_121786137.1">
    <property type="nucleotide sequence ID" value="NZ_CP033073.1"/>
</dbReference>
<evidence type="ECO:0000313" key="2">
    <source>
        <dbReference type="EMBL" id="AYN38633.1"/>
    </source>
</evidence>
<feature type="transmembrane region" description="Helical" evidence="1">
    <location>
        <begin position="71"/>
        <end position="91"/>
    </location>
</feature>
<reference evidence="2 3" key="1">
    <citation type="submission" date="2018-10" db="EMBL/GenBank/DDBJ databases">
        <title>The genome of Streptomyces dangxiongensis Z022.</title>
        <authorList>
            <person name="Zhang B."/>
        </authorList>
    </citation>
    <scope>NUCLEOTIDE SEQUENCE [LARGE SCALE GENOMIC DNA]</scope>
    <source>
        <strain evidence="2 3">Z022</strain>
    </source>
</reference>
<keyword evidence="1" id="KW-0472">Membrane</keyword>
<sequence>MPGPGEGLGDTRPHATTIVAAAGATLLLLAICLFATPLSPGSWSPCWDSSAVGSWIAGLTLGSSLGTTGPAVVGTLIAALTVVINLALTLVRRRSTAFTGQAPEDAADAVGTQA</sequence>
<dbReference type="KEGG" id="sdd:D9753_06555"/>
<dbReference type="AlphaFoldDB" id="A0A3G2J8N3"/>
<dbReference type="EMBL" id="CP033073">
    <property type="protein sequence ID" value="AYN38633.1"/>
    <property type="molecule type" value="Genomic_DNA"/>
</dbReference>
<dbReference type="Proteomes" id="UP000268329">
    <property type="component" value="Chromosome"/>
</dbReference>
<name>A0A3G2J8N3_9ACTN</name>
<keyword evidence="3" id="KW-1185">Reference proteome</keyword>
<keyword evidence="1" id="KW-0812">Transmembrane</keyword>
<evidence type="ECO:0000256" key="1">
    <source>
        <dbReference type="SAM" id="Phobius"/>
    </source>
</evidence>
<organism evidence="2 3">
    <name type="scientific">Streptomyces dangxiongensis</name>
    <dbReference type="NCBI Taxonomy" id="1442032"/>
    <lineage>
        <taxon>Bacteria</taxon>
        <taxon>Bacillati</taxon>
        <taxon>Actinomycetota</taxon>
        <taxon>Actinomycetes</taxon>
        <taxon>Kitasatosporales</taxon>
        <taxon>Streptomycetaceae</taxon>
        <taxon>Streptomyces</taxon>
    </lineage>
</organism>
<feature type="transmembrane region" description="Helical" evidence="1">
    <location>
        <begin position="15"/>
        <end position="35"/>
    </location>
</feature>
<proteinExistence type="predicted"/>
<accession>A0A3G2J8N3</accession>
<protein>
    <submittedName>
        <fullName evidence="2">Uncharacterized protein</fullName>
    </submittedName>
</protein>
<evidence type="ECO:0000313" key="3">
    <source>
        <dbReference type="Proteomes" id="UP000268329"/>
    </source>
</evidence>